<evidence type="ECO:0000313" key="2">
    <source>
        <dbReference type="Proteomes" id="UP000186666"/>
    </source>
</evidence>
<evidence type="ECO:0000313" key="1">
    <source>
        <dbReference type="EMBL" id="SIQ34172.1"/>
    </source>
</evidence>
<dbReference type="RefSeq" id="WP_068589890.1">
    <property type="nucleotide sequence ID" value="NZ_FTNK01000001.1"/>
</dbReference>
<dbReference type="EMBL" id="FTNK01000001">
    <property type="protein sequence ID" value="SIQ34172.1"/>
    <property type="molecule type" value="Genomic_DNA"/>
</dbReference>
<dbReference type="Proteomes" id="UP000186666">
    <property type="component" value="Unassembled WGS sequence"/>
</dbReference>
<sequence length="123" mass="13951">MKRDMEVIIETLKFIEENNENNPKLVIKLDNQEFGLVQYNVGLMFEHGLIHATPVKVSGSRVVEYLVKGLTWEGHEFLDSVRNDNVLEKAKSLAKEKGSKLFDLPFEIIKGLAVKAAQSYFLG</sequence>
<evidence type="ECO:0008006" key="3">
    <source>
        <dbReference type="Google" id="ProtNLM"/>
    </source>
</evidence>
<gene>
    <name evidence="1" type="ORF">SAMN05421578_101300</name>
</gene>
<organism evidence="1 2">
    <name type="scientific">Paenibacillus macquariensis</name>
    <dbReference type="NCBI Taxonomy" id="948756"/>
    <lineage>
        <taxon>Bacteria</taxon>
        <taxon>Bacillati</taxon>
        <taxon>Bacillota</taxon>
        <taxon>Bacilli</taxon>
        <taxon>Bacillales</taxon>
        <taxon>Paenibacillaceae</taxon>
        <taxon>Paenibacillus</taxon>
    </lineage>
</organism>
<keyword evidence="2" id="KW-1185">Reference proteome</keyword>
<accession>A0ABY1JKE4</accession>
<proteinExistence type="predicted"/>
<protein>
    <recommendedName>
        <fullName evidence="3">DUF2513 domain-containing protein</fullName>
    </recommendedName>
</protein>
<dbReference type="Pfam" id="PF10711">
    <property type="entry name" value="DUF2513"/>
    <property type="match status" value="1"/>
</dbReference>
<name>A0ABY1JKE4_9BACL</name>
<dbReference type="InterPro" id="IPR019650">
    <property type="entry name" value="DUF2513"/>
</dbReference>
<comment type="caution">
    <text evidence="1">The sequence shown here is derived from an EMBL/GenBank/DDBJ whole genome shotgun (WGS) entry which is preliminary data.</text>
</comment>
<reference evidence="1 2" key="1">
    <citation type="submission" date="2017-01" db="EMBL/GenBank/DDBJ databases">
        <authorList>
            <person name="Varghese N."/>
            <person name="Submissions S."/>
        </authorList>
    </citation>
    <scope>NUCLEOTIDE SEQUENCE [LARGE SCALE GENOMIC DNA]</scope>
    <source>
        <strain evidence="1 2">ATCC 23464</strain>
    </source>
</reference>